<gene>
    <name evidence="4" type="primary">xoxJ3</name>
    <name evidence="4" type="ORF">MPC4_60173</name>
</gene>
<keyword evidence="1 2" id="KW-0732">Signal</keyword>
<dbReference type="InterPro" id="IPR022448">
    <property type="entry name" value="Quinoprotein_dehydrogenase"/>
</dbReference>
<protein>
    <submittedName>
        <fullName evidence="4">Putative XoxJ- and MxaJ-like protein Extracellular solute-binding protein family 3</fullName>
    </submittedName>
</protein>
<organism evidence="4 5">
    <name type="scientific">Methylocella tundrae</name>
    <dbReference type="NCBI Taxonomy" id="227605"/>
    <lineage>
        <taxon>Bacteria</taxon>
        <taxon>Pseudomonadati</taxon>
        <taxon>Pseudomonadota</taxon>
        <taxon>Alphaproteobacteria</taxon>
        <taxon>Hyphomicrobiales</taxon>
        <taxon>Beijerinckiaceae</taxon>
        <taxon>Methylocella</taxon>
    </lineage>
</organism>
<name>A0A8B6MAZ4_METTU</name>
<dbReference type="PANTHER" id="PTHR35936">
    <property type="entry name" value="MEMBRANE-BOUND LYTIC MUREIN TRANSGLYCOSYLASE F"/>
    <property type="match status" value="1"/>
</dbReference>
<dbReference type="Proteomes" id="UP000485880">
    <property type="component" value="Unassembled WGS sequence"/>
</dbReference>
<evidence type="ECO:0000313" key="4">
    <source>
        <dbReference type="EMBL" id="VTZ52084.1"/>
    </source>
</evidence>
<comment type="caution">
    <text evidence="4">The sequence shown here is derived from an EMBL/GenBank/DDBJ whole genome shotgun (WGS) entry which is preliminary data.</text>
</comment>
<dbReference type="InterPro" id="IPR001638">
    <property type="entry name" value="Solute-binding_3/MltF_N"/>
</dbReference>
<feature type="signal peptide" evidence="2">
    <location>
        <begin position="1"/>
        <end position="22"/>
    </location>
</feature>
<evidence type="ECO:0000256" key="1">
    <source>
        <dbReference type="ARBA" id="ARBA00022729"/>
    </source>
</evidence>
<dbReference type="NCBIfam" id="TIGR03871">
    <property type="entry name" value="ABC_peri_MoxJ_2"/>
    <property type="match status" value="1"/>
</dbReference>
<evidence type="ECO:0000256" key="2">
    <source>
        <dbReference type="SAM" id="SignalP"/>
    </source>
</evidence>
<keyword evidence="5" id="KW-1185">Reference proteome</keyword>
<dbReference type="RefSeq" id="WP_174513742.1">
    <property type="nucleotide sequence ID" value="NZ_CABFMQ020000120.1"/>
</dbReference>
<feature type="chain" id="PRO_5032864717" evidence="2">
    <location>
        <begin position="23"/>
        <end position="273"/>
    </location>
</feature>
<dbReference type="EMBL" id="CABFMQ020000120">
    <property type="protein sequence ID" value="VTZ52084.1"/>
    <property type="molecule type" value="Genomic_DNA"/>
</dbReference>
<reference evidence="4 5" key="1">
    <citation type="submission" date="2019-05" db="EMBL/GenBank/DDBJ databases">
        <authorList>
            <person name="Farhan Ul Haque M."/>
        </authorList>
    </citation>
    <scope>NUCLEOTIDE SEQUENCE [LARGE SCALE GENOMIC DNA]</scope>
    <source>
        <strain evidence="4">2</strain>
    </source>
</reference>
<dbReference type="AlphaFoldDB" id="A0A8B6MAZ4"/>
<proteinExistence type="predicted"/>
<feature type="domain" description="Solute-binding protein family 3/N-terminal" evidence="3">
    <location>
        <begin position="26"/>
        <end position="256"/>
    </location>
</feature>
<dbReference type="PANTHER" id="PTHR35936:SF17">
    <property type="entry name" value="ARGININE-BINDING EXTRACELLULAR PROTEIN ARTP"/>
    <property type="match status" value="1"/>
</dbReference>
<accession>A0A8B6MAZ4</accession>
<dbReference type="SMART" id="SM00062">
    <property type="entry name" value="PBPb"/>
    <property type="match status" value="1"/>
</dbReference>
<dbReference type="Gene3D" id="3.40.190.10">
    <property type="entry name" value="Periplasmic binding protein-like II"/>
    <property type="match status" value="2"/>
</dbReference>
<evidence type="ECO:0000259" key="3">
    <source>
        <dbReference type="SMART" id="SM00062"/>
    </source>
</evidence>
<sequence>MSSRFLKILAAAVTFTAVSAAAQGRELRVCADPNNLPYSDVKGAGFENKIAQVIASDIGADLSYFWFAQRRGFLRNTLNANACDVVIGIPAGMHMLRTTKPYYRSGYVFVTREDRPPITSFDDPSLAHLKIGVQLTGNDGVNTPPAHELGDRGIVSNIRGFMVYGDYAEAAPLQDIVSAVTKGDIDVAIVWGPQAGWFASKQPTPLRVTPVADARVPLPMSFDIAMGVRKSDEALAAELEAAMIRRRADMDAILADYHVPRFAIPSQKAEAAP</sequence>
<dbReference type="SUPFAM" id="SSF53850">
    <property type="entry name" value="Periplasmic binding protein-like II"/>
    <property type="match status" value="1"/>
</dbReference>
<dbReference type="Pfam" id="PF00497">
    <property type="entry name" value="SBP_bac_3"/>
    <property type="match status" value="1"/>
</dbReference>
<evidence type="ECO:0000313" key="5">
    <source>
        <dbReference type="Proteomes" id="UP000485880"/>
    </source>
</evidence>